<dbReference type="InterPro" id="IPR050482">
    <property type="entry name" value="Sensor_HK_TwoCompSys"/>
</dbReference>
<evidence type="ECO:0000256" key="4">
    <source>
        <dbReference type="SAM" id="Coils"/>
    </source>
</evidence>
<proteinExistence type="predicted"/>
<dbReference type="EMBL" id="JAOVZO020000014">
    <property type="protein sequence ID" value="MDC8012895.1"/>
    <property type="molecule type" value="Genomic_DNA"/>
</dbReference>
<dbReference type="Gene3D" id="3.30.565.10">
    <property type="entry name" value="Histidine kinase-like ATPase, C-terminal domain"/>
    <property type="match status" value="1"/>
</dbReference>
<evidence type="ECO:0000259" key="6">
    <source>
        <dbReference type="PROSITE" id="PS50113"/>
    </source>
</evidence>
<dbReference type="Gene3D" id="3.30.450.20">
    <property type="entry name" value="PAS domain"/>
    <property type="match status" value="1"/>
</dbReference>
<reference evidence="7" key="1">
    <citation type="submission" date="2023-02" db="EMBL/GenBank/DDBJ databases">
        <title>Tahibacter soli sp. nov. isolated from soil.</title>
        <authorList>
            <person name="Baek J.H."/>
            <person name="Lee J.K."/>
            <person name="Choi D.G."/>
            <person name="Jeon C.O."/>
        </authorList>
    </citation>
    <scope>NUCLEOTIDE SEQUENCE</scope>
    <source>
        <strain evidence="7">BL</strain>
    </source>
</reference>
<dbReference type="Gene3D" id="1.20.5.1930">
    <property type="match status" value="1"/>
</dbReference>
<name>A0A9X3YKI6_9GAMM</name>
<dbReference type="GO" id="GO:0016020">
    <property type="term" value="C:membrane"/>
    <property type="evidence" value="ECO:0007669"/>
    <property type="project" value="InterPro"/>
</dbReference>
<dbReference type="Pfam" id="PF08447">
    <property type="entry name" value="PAS_3"/>
    <property type="match status" value="1"/>
</dbReference>
<dbReference type="SUPFAM" id="SSF55785">
    <property type="entry name" value="PYP-like sensor domain (PAS domain)"/>
    <property type="match status" value="1"/>
</dbReference>
<feature type="domain" description="Histidine kinase" evidence="5">
    <location>
        <begin position="333"/>
        <end position="424"/>
    </location>
</feature>
<dbReference type="InterPro" id="IPR001610">
    <property type="entry name" value="PAC"/>
</dbReference>
<dbReference type="InterPro" id="IPR013655">
    <property type="entry name" value="PAS_fold_3"/>
</dbReference>
<gene>
    <name evidence="7" type="ORF">OD750_010095</name>
</gene>
<dbReference type="InterPro" id="IPR000700">
    <property type="entry name" value="PAS-assoc_C"/>
</dbReference>
<dbReference type="NCBIfam" id="TIGR00229">
    <property type="entry name" value="sensory_box"/>
    <property type="match status" value="1"/>
</dbReference>
<dbReference type="SMART" id="SM00387">
    <property type="entry name" value="HATPase_c"/>
    <property type="match status" value="1"/>
</dbReference>
<evidence type="ECO:0000313" key="7">
    <source>
        <dbReference type="EMBL" id="MDC8012895.1"/>
    </source>
</evidence>
<dbReference type="GO" id="GO:0000155">
    <property type="term" value="F:phosphorelay sensor kinase activity"/>
    <property type="evidence" value="ECO:0007669"/>
    <property type="project" value="InterPro"/>
</dbReference>
<dbReference type="PROSITE" id="PS50113">
    <property type="entry name" value="PAC"/>
    <property type="match status" value="1"/>
</dbReference>
<keyword evidence="8" id="KW-1185">Reference proteome</keyword>
<feature type="domain" description="PAC" evidence="6">
    <location>
        <begin position="148"/>
        <end position="200"/>
    </location>
</feature>
<keyword evidence="3" id="KW-0902">Two-component regulatory system</keyword>
<dbReference type="Proteomes" id="UP001139971">
    <property type="component" value="Unassembled WGS sequence"/>
</dbReference>
<dbReference type="PANTHER" id="PTHR24421">
    <property type="entry name" value="NITRATE/NITRITE SENSOR PROTEIN NARX-RELATED"/>
    <property type="match status" value="1"/>
</dbReference>
<dbReference type="CDD" id="cd00130">
    <property type="entry name" value="PAS"/>
    <property type="match status" value="1"/>
</dbReference>
<accession>A0A9X3YKI6</accession>
<dbReference type="InterPro" id="IPR003594">
    <property type="entry name" value="HATPase_dom"/>
</dbReference>
<dbReference type="InterPro" id="IPR000014">
    <property type="entry name" value="PAS"/>
</dbReference>
<keyword evidence="2" id="KW-0418">Kinase</keyword>
<dbReference type="PROSITE" id="PS50109">
    <property type="entry name" value="HIS_KIN"/>
    <property type="match status" value="1"/>
</dbReference>
<dbReference type="CDD" id="cd16917">
    <property type="entry name" value="HATPase_UhpB-NarQ-NarX-like"/>
    <property type="match status" value="1"/>
</dbReference>
<dbReference type="InterPro" id="IPR005467">
    <property type="entry name" value="His_kinase_dom"/>
</dbReference>
<dbReference type="InterPro" id="IPR035965">
    <property type="entry name" value="PAS-like_dom_sf"/>
</dbReference>
<protein>
    <submittedName>
        <fullName evidence="7">PAS domain-containing protein</fullName>
    </submittedName>
</protein>
<dbReference type="GO" id="GO:0046983">
    <property type="term" value="F:protein dimerization activity"/>
    <property type="evidence" value="ECO:0007669"/>
    <property type="project" value="InterPro"/>
</dbReference>
<dbReference type="InterPro" id="IPR036890">
    <property type="entry name" value="HATPase_C_sf"/>
</dbReference>
<dbReference type="SUPFAM" id="SSF55874">
    <property type="entry name" value="ATPase domain of HSP90 chaperone/DNA topoisomerase II/histidine kinase"/>
    <property type="match status" value="1"/>
</dbReference>
<keyword evidence="1" id="KW-0808">Transferase</keyword>
<organism evidence="7 8">
    <name type="scientific">Tahibacter soli</name>
    <dbReference type="NCBI Taxonomy" id="2983605"/>
    <lineage>
        <taxon>Bacteria</taxon>
        <taxon>Pseudomonadati</taxon>
        <taxon>Pseudomonadota</taxon>
        <taxon>Gammaproteobacteria</taxon>
        <taxon>Lysobacterales</taxon>
        <taxon>Rhodanobacteraceae</taxon>
        <taxon>Tahibacter</taxon>
    </lineage>
</organism>
<dbReference type="RefSeq" id="WP_263545308.1">
    <property type="nucleotide sequence ID" value="NZ_JAOVZO020000014.1"/>
</dbReference>
<dbReference type="AlphaFoldDB" id="A0A9X3YKI6"/>
<evidence type="ECO:0000256" key="1">
    <source>
        <dbReference type="ARBA" id="ARBA00022679"/>
    </source>
</evidence>
<sequence length="427" mass="46596">MGDAAAQAGEPGLPRHRQRAAVLATARRWCSAPAPRRCKLVPLSQSSLFLRTRGVDRGDDDILTGSRAEDWNRLSRFALGAFGASLALWMRDFDTGRLYLSARCVALLGFAPDDAAPGAEFFMPRVHPDDVAAIPDALARHLVDDAPYDIELRLRHRDGSYRWFRSVGSALRDDAGQPRVMAGLLTDIDALKTALDRVETQRGELEATNARLTELSQRLVNVQEDERRHLARELHDEIGQSLTAAILTLEMNADGPLDPADRRAAAEEIRRALGDVRAMTLRLRPPLIDELGLEAALRWYLDKQAAAGKFEAHLSVEGLGRRPPPVIELTAFRLVQEAVTNILRHARARHVDVAIKVTATELALRISEDGVGFDPVAASERAAGGESLGVLGMQERAALAGGRCEIVSTPGMGSVLLARLPLAPRQQ</sequence>
<evidence type="ECO:0000259" key="5">
    <source>
        <dbReference type="PROSITE" id="PS50109"/>
    </source>
</evidence>
<dbReference type="Pfam" id="PF07730">
    <property type="entry name" value="HisKA_3"/>
    <property type="match status" value="1"/>
</dbReference>
<evidence type="ECO:0000256" key="3">
    <source>
        <dbReference type="ARBA" id="ARBA00023012"/>
    </source>
</evidence>
<comment type="caution">
    <text evidence="7">The sequence shown here is derived from an EMBL/GenBank/DDBJ whole genome shotgun (WGS) entry which is preliminary data.</text>
</comment>
<evidence type="ECO:0000313" key="8">
    <source>
        <dbReference type="Proteomes" id="UP001139971"/>
    </source>
</evidence>
<dbReference type="InterPro" id="IPR011712">
    <property type="entry name" value="Sig_transdc_His_kin_sub3_dim/P"/>
</dbReference>
<keyword evidence="4" id="KW-0175">Coiled coil</keyword>
<dbReference type="SMART" id="SM00086">
    <property type="entry name" value="PAC"/>
    <property type="match status" value="1"/>
</dbReference>
<evidence type="ECO:0000256" key="2">
    <source>
        <dbReference type="ARBA" id="ARBA00022777"/>
    </source>
</evidence>
<feature type="coiled-coil region" evidence="4">
    <location>
        <begin position="181"/>
        <end position="225"/>
    </location>
</feature>
<dbReference type="Pfam" id="PF02518">
    <property type="entry name" value="HATPase_c"/>
    <property type="match status" value="1"/>
</dbReference>